<evidence type="ECO:0000256" key="7">
    <source>
        <dbReference type="ARBA" id="ARBA00022840"/>
    </source>
</evidence>
<reference evidence="16 17" key="1">
    <citation type="journal article" date="2013" name="Nat. Commun.">
        <title>Genome analysis reveals insights into physiology and longevity of the Brandt's bat Myotis brandtii.</title>
        <authorList>
            <person name="Seim I."/>
            <person name="Fang X."/>
            <person name="Xiong Z."/>
            <person name="Lobanov A.V."/>
            <person name="Huang Z."/>
            <person name="Ma S."/>
            <person name="Feng Y."/>
            <person name="Turanov A.A."/>
            <person name="Zhu Y."/>
            <person name="Lenz T.L."/>
            <person name="Gerashchenko M.V."/>
            <person name="Fan D."/>
            <person name="Hee Yim S."/>
            <person name="Yao X."/>
            <person name="Jordan D."/>
            <person name="Xiong Y."/>
            <person name="Ma Y."/>
            <person name="Lyapunov A.N."/>
            <person name="Chen G."/>
            <person name="Kulakova O.I."/>
            <person name="Sun Y."/>
            <person name="Lee S.G."/>
            <person name="Bronson R.T."/>
            <person name="Moskalev A.A."/>
            <person name="Sunyaev S.R."/>
            <person name="Zhang G."/>
            <person name="Krogh A."/>
            <person name="Wang J."/>
            <person name="Gladyshev V.N."/>
        </authorList>
    </citation>
    <scope>NUCLEOTIDE SEQUENCE [LARGE SCALE GENOMIC DNA]</scope>
</reference>
<dbReference type="HAMAP" id="MF_00558">
    <property type="entry name" value="Succ_CoA_beta"/>
    <property type="match status" value="1"/>
</dbReference>
<evidence type="ECO:0000256" key="4">
    <source>
        <dbReference type="ARBA" id="ARBA00022598"/>
    </source>
</evidence>
<comment type="catalytic activity">
    <reaction evidence="12 14">
        <text>succinate + ATP + CoA = succinyl-CoA + ADP + phosphate</text>
        <dbReference type="Rhea" id="RHEA:17661"/>
        <dbReference type="ChEBI" id="CHEBI:30031"/>
        <dbReference type="ChEBI" id="CHEBI:30616"/>
        <dbReference type="ChEBI" id="CHEBI:43474"/>
        <dbReference type="ChEBI" id="CHEBI:57287"/>
        <dbReference type="ChEBI" id="CHEBI:57292"/>
        <dbReference type="ChEBI" id="CHEBI:456216"/>
        <dbReference type="EC" id="6.2.1.5"/>
    </reaction>
</comment>
<dbReference type="SUPFAM" id="SSF56059">
    <property type="entry name" value="Glutathione synthetase ATP-binding domain-like"/>
    <property type="match status" value="1"/>
</dbReference>
<comment type="subcellular location">
    <subcellularLocation>
        <location evidence="1 14">Mitochondrion</location>
    </subcellularLocation>
</comment>
<evidence type="ECO:0000256" key="11">
    <source>
        <dbReference type="ARBA" id="ARBA00038794"/>
    </source>
</evidence>
<dbReference type="InterPro" id="IPR005809">
    <property type="entry name" value="Succ_CoA_ligase-like_bsu"/>
</dbReference>
<comment type="pathway">
    <text evidence="2 14">Carbohydrate metabolism; tricarboxylic acid cycle; succinate from succinyl-CoA (ligase route): step 1/1.</text>
</comment>
<protein>
    <recommendedName>
        <fullName evidence="14">Succinate--CoA ligase [ADP-forming] subunit beta, mitochondrial</fullName>
        <ecNumber evidence="14">6.2.1.5</ecNumber>
    </recommendedName>
    <alternativeName>
        <fullName evidence="14">ATP-specific succinyl-CoA synthetase subunit beta</fullName>
        <shortName evidence="14">A-SCS</shortName>
    </alternativeName>
    <alternativeName>
        <fullName evidence="14">Succinyl-CoA synthetase beta-A chain</fullName>
        <shortName evidence="14">SCS-betaA</shortName>
    </alternativeName>
</protein>
<evidence type="ECO:0000256" key="5">
    <source>
        <dbReference type="ARBA" id="ARBA00022723"/>
    </source>
</evidence>
<dbReference type="UniPathway" id="UPA00223">
    <property type="reaction ID" value="UER00999"/>
</dbReference>
<gene>
    <name evidence="14" type="primary">SUCLA2</name>
    <name evidence="16" type="ORF">D623_10014100</name>
</gene>
<dbReference type="GO" id="GO:0006099">
    <property type="term" value="P:tricarboxylic acid cycle"/>
    <property type="evidence" value="ECO:0007669"/>
    <property type="project" value="UniProtKB-UniRule"/>
</dbReference>
<dbReference type="GO" id="GO:0042709">
    <property type="term" value="C:succinate-CoA ligase complex"/>
    <property type="evidence" value="ECO:0007669"/>
    <property type="project" value="TreeGrafter"/>
</dbReference>
<dbReference type="GO" id="GO:0006104">
    <property type="term" value="P:succinyl-CoA metabolic process"/>
    <property type="evidence" value="ECO:0007669"/>
    <property type="project" value="TreeGrafter"/>
</dbReference>
<dbReference type="InterPro" id="IPR017866">
    <property type="entry name" value="Succ-CoA_synthase_bsu_CS"/>
</dbReference>
<evidence type="ECO:0000256" key="3">
    <source>
        <dbReference type="ARBA" id="ARBA00022532"/>
    </source>
</evidence>
<evidence type="ECO:0000256" key="14">
    <source>
        <dbReference type="HAMAP-Rule" id="MF_03220"/>
    </source>
</evidence>
<evidence type="ECO:0000256" key="12">
    <source>
        <dbReference type="ARBA" id="ARBA00050456"/>
    </source>
</evidence>
<dbReference type="GO" id="GO:0000287">
    <property type="term" value="F:magnesium ion binding"/>
    <property type="evidence" value="ECO:0007669"/>
    <property type="project" value="UniProtKB-UniRule"/>
</dbReference>
<dbReference type="InterPro" id="IPR005811">
    <property type="entry name" value="SUCC_ACL_C"/>
</dbReference>
<dbReference type="PROSITE" id="PS01217">
    <property type="entry name" value="SUCCINYL_COA_LIG_3"/>
    <property type="match status" value="1"/>
</dbReference>
<dbReference type="Pfam" id="PF00549">
    <property type="entry name" value="Ligase_CoA"/>
    <property type="match status" value="1"/>
</dbReference>
<comment type="subunit">
    <text evidence="11">Heterodimer of an alpha and a beta subunit. The beta subunit determines specificity for ATP. Interacts with ALAS2.</text>
</comment>
<dbReference type="InterPro" id="IPR016102">
    <property type="entry name" value="Succinyl-CoA_synth-like"/>
</dbReference>
<dbReference type="InterPro" id="IPR011761">
    <property type="entry name" value="ATP-grasp"/>
</dbReference>
<evidence type="ECO:0000256" key="9">
    <source>
        <dbReference type="ARBA" id="ARBA00022946"/>
    </source>
</evidence>
<keyword evidence="10 14" id="KW-0496">Mitochondrion</keyword>
<evidence type="ECO:0000256" key="6">
    <source>
        <dbReference type="ARBA" id="ARBA00022741"/>
    </source>
</evidence>
<dbReference type="InterPro" id="IPR034723">
    <property type="entry name" value="Succ_CoA_betaA_euk"/>
</dbReference>
<dbReference type="Gene3D" id="3.40.50.261">
    <property type="entry name" value="Succinyl-CoA synthetase domains"/>
    <property type="match status" value="1"/>
</dbReference>
<dbReference type="PROSITE" id="PS50975">
    <property type="entry name" value="ATP_GRASP"/>
    <property type="match status" value="1"/>
</dbReference>
<dbReference type="GO" id="GO:0005524">
    <property type="term" value="F:ATP binding"/>
    <property type="evidence" value="ECO:0007669"/>
    <property type="project" value="UniProtKB-UniRule"/>
</dbReference>
<dbReference type="Proteomes" id="UP000052978">
    <property type="component" value="Unassembled WGS sequence"/>
</dbReference>
<keyword evidence="4 14" id="KW-0436">Ligase</keyword>
<evidence type="ECO:0000256" key="10">
    <source>
        <dbReference type="ARBA" id="ARBA00023128"/>
    </source>
</evidence>
<evidence type="ECO:0000313" key="17">
    <source>
        <dbReference type="Proteomes" id="UP000052978"/>
    </source>
</evidence>
<evidence type="ECO:0000256" key="1">
    <source>
        <dbReference type="ARBA" id="ARBA00004173"/>
    </source>
</evidence>
<evidence type="ECO:0000256" key="2">
    <source>
        <dbReference type="ARBA" id="ARBA00005064"/>
    </source>
</evidence>
<name>S7PAL9_MYOBR</name>
<evidence type="ECO:0000313" key="16">
    <source>
        <dbReference type="EMBL" id="EPQ04722.1"/>
    </source>
</evidence>
<dbReference type="AlphaFoldDB" id="S7PAL9"/>
<keyword evidence="17" id="KW-1185">Reference proteome</keyword>
<feature type="binding site" evidence="14">
    <location>
        <begin position="408"/>
        <end position="410"/>
    </location>
    <ligand>
        <name>substrate</name>
        <note>ligand shared with subunit alpha</note>
    </ligand>
</feature>
<dbReference type="PANTHER" id="PTHR11815">
    <property type="entry name" value="SUCCINYL-COA SYNTHETASE BETA CHAIN"/>
    <property type="match status" value="1"/>
</dbReference>
<sequence>MGSVSEVLGSSGLFNNHGLQVQQQQQRNLSLHEYMSMELLQEAGVAIPKGQVAKSPDEAYAIAKKLGSKDVVVKAQVLAGGRGKGTFESGLKGGVKIVFSPEEAKAVSSQMIGKKLFTKQTGEKGRICNQVLVCERRYPRREYYFAITMERSFQGPVLIGSSQGGVNIEDVAAETPEAIVKEPIDIVEGIKKEQAVRLAQKMGFPPNVVDSAAENMVKLYNLFLKYDATMVEINPMVEDSDGAVLCMDAKINFDSNSAYRQKKIFDLQDWTQEDERDKDAAKADINYIGLDGNIGLLCMDAKINFDSNSAYRQKKIFDLQDWTQEDERDKDAAKADINYIGLDGNIGCLVNGAGLAMATMDIIKLHGGTPANFLDVGGGATVHQVTEAFKLITSDKKVLAILVNIFGGIMRCDVIAQGIVMAVKDLEIKIPIVVRLQGTRVDDAKALITDSGLKILACDDLDEAAKMVVKLSEIVNLAKQAQVDVKFQLPI</sequence>
<keyword evidence="8 14" id="KW-0460">Magnesium</keyword>
<dbReference type="HAMAP" id="MF_03220">
    <property type="entry name" value="Succ_CoA_betaA_euk"/>
    <property type="match status" value="1"/>
</dbReference>
<keyword evidence="3 14" id="KW-0816">Tricarboxylic acid cycle</keyword>
<accession>S7PAL9</accession>
<keyword evidence="7 14" id="KW-0067">ATP-binding</keyword>
<feature type="binding site" evidence="14">
    <location>
        <begin position="81"/>
        <end position="83"/>
    </location>
    <ligand>
        <name>ATP</name>
        <dbReference type="ChEBI" id="CHEBI:30616"/>
    </ligand>
</feature>
<feature type="binding site" evidence="14">
    <location>
        <position position="234"/>
    </location>
    <ligand>
        <name>Mg(2+)</name>
        <dbReference type="ChEBI" id="CHEBI:18420"/>
    </ligand>
</feature>
<dbReference type="Gene3D" id="3.30.470.20">
    <property type="entry name" value="ATP-grasp fold, B domain"/>
    <property type="match status" value="2"/>
</dbReference>
<dbReference type="Gene3D" id="3.30.1490.20">
    <property type="entry name" value="ATP-grasp fold, A domain"/>
    <property type="match status" value="1"/>
</dbReference>
<dbReference type="SUPFAM" id="SSF52210">
    <property type="entry name" value="Succinyl-CoA synthetase domains"/>
    <property type="match status" value="1"/>
</dbReference>
<evidence type="ECO:0000256" key="8">
    <source>
        <dbReference type="ARBA" id="ARBA00022842"/>
    </source>
</evidence>
<proteinExistence type="inferred from homology"/>
<keyword evidence="5 14" id="KW-0479">Metal-binding</keyword>
<keyword evidence="9" id="KW-0809">Transit peptide</keyword>
<keyword evidence="6 14" id="KW-0547">Nucleotide-binding</keyword>
<dbReference type="InterPro" id="IPR013815">
    <property type="entry name" value="ATP_grasp_subdomain_1"/>
</dbReference>
<organism evidence="16 17">
    <name type="scientific">Myotis brandtii</name>
    <name type="common">Brandt's bat</name>
    <dbReference type="NCBI Taxonomy" id="109478"/>
    <lineage>
        <taxon>Eukaryota</taxon>
        <taxon>Metazoa</taxon>
        <taxon>Chordata</taxon>
        <taxon>Craniata</taxon>
        <taxon>Vertebrata</taxon>
        <taxon>Euteleostomi</taxon>
        <taxon>Mammalia</taxon>
        <taxon>Eutheria</taxon>
        <taxon>Laurasiatheria</taxon>
        <taxon>Chiroptera</taxon>
        <taxon>Yangochiroptera</taxon>
        <taxon>Vespertilionidae</taxon>
        <taxon>Myotis</taxon>
    </lineage>
</organism>
<dbReference type="EMBL" id="KE161632">
    <property type="protein sequence ID" value="EPQ04722.1"/>
    <property type="molecule type" value="Genomic_DNA"/>
</dbReference>
<feature type="domain" description="ATP-grasp" evidence="15">
    <location>
        <begin position="37"/>
        <end position="264"/>
    </location>
</feature>
<feature type="site" description="Important for substrate specificity" evidence="14">
    <location>
        <position position="138"/>
    </location>
</feature>
<dbReference type="GO" id="GO:0004775">
    <property type="term" value="F:succinate-CoA ligase (ADP-forming) activity"/>
    <property type="evidence" value="ECO:0007669"/>
    <property type="project" value="UniProtKB-UniRule"/>
</dbReference>
<evidence type="ECO:0000259" key="15">
    <source>
        <dbReference type="PROSITE" id="PS50975"/>
    </source>
</evidence>
<comment type="similarity">
    <text evidence="14">Belongs to the succinate/malate CoA ligase beta subunit family. ATP-specific subunit beta subfamily.</text>
</comment>
<dbReference type="FunFam" id="3.30.470.20:FF:000002">
    <property type="entry name" value="Succinate--CoA ligase [ADP-forming] subunit beta"/>
    <property type="match status" value="1"/>
</dbReference>
<feature type="site" description="Important for substrate specificity" evidence="14">
    <location>
        <position position="70"/>
    </location>
</feature>
<feature type="binding site" evidence="14">
    <location>
        <position position="74"/>
    </location>
    <ligand>
        <name>ATP</name>
        <dbReference type="ChEBI" id="CHEBI:30616"/>
    </ligand>
</feature>
<comment type="cofactor">
    <cofactor evidence="14">
        <name>Mg(2+)</name>
        <dbReference type="ChEBI" id="CHEBI:18420"/>
    </cofactor>
    <text evidence="14">Binds 1 Mg(2+) ion per subunit.</text>
</comment>
<evidence type="ECO:0000256" key="13">
    <source>
        <dbReference type="ARBA" id="ARBA00054304"/>
    </source>
</evidence>
<dbReference type="FunFam" id="3.40.50.261:FF:000001">
    <property type="entry name" value="Succinate--CoA ligase [ADP-forming] subunit beta"/>
    <property type="match status" value="1"/>
</dbReference>
<dbReference type="InterPro" id="IPR013650">
    <property type="entry name" value="ATP-grasp_succ-CoA_synth-type"/>
</dbReference>
<feature type="binding site" evidence="14">
    <location>
        <position position="351"/>
    </location>
    <ligand>
        <name>substrate</name>
        <note>ligand shared with subunit alpha</note>
    </ligand>
</feature>
<comment type="function">
    <text evidence="13 14">ATP-specific succinyl-CoA synthetase functions in the citric acid cycle (TCA), coupling the hydrolysis of succinyl-CoA to the synthesis of ATP and thus represents the only step of substrate-level phosphorylation in the TCA. The beta subunit provides nucleotide specificity of the enzyme and binds the substrate succinate, while the binding sites for coenzyme A and phosphate are found in the alpha subunit.</text>
</comment>
<dbReference type="FunFam" id="3.30.1490.20:FF:000040">
    <property type="entry name" value="Succinate--CoA ligase [ADP-forming] subunit beta mitochondrial"/>
    <property type="match status" value="1"/>
</dbReference>
<dbReference type="EC" id="6.2.1.5" evidence="14"/>
<dbReference type="Pfam" id="PF08442">
    <property type="entry name" value="ATP-grasp_2"/>
    <property type="match status" value="1"/>
</dbReference>
<dbReference type="PANTHER" id="PTHR11815:SF1">
    <property type="entry name" value="SUCCINATE--COA LIGASE [ADP-FORMING] SUBUNIT BETA, MITOCHONDRIAL"/>
    <property type="match status" value="1"/>
</dbReference>
<dbReference type="GO" id="GO:0005739">
    <property type="term" value="C:mitochondrion"/>
    <property type="evidence" value="ECO:0007669"/>
    <property type="project" value="UniProtKB-SubCell"/>
</dbReference>
<feature type="binding site" evidence="14">
    <location>
        <position position="248"/>
    </location>
    <ligand>
        <name>Mg(2+)</name>
        <dbReference type="ChEBI" id="CHEBI:18420"/>
    </ligand>
</feature>